<dbReference type="AlphaFoldDB" id="A0A192D1Q0"/>
<evidence type="ECO:0000313" key="8">
    <source>
        <dbReference type="Proteomes" id="UP000078263"/>
    </source>
</evidence>
<keyword evidence="4 5" id="KW-0472">Membrane</keyword>
<evidence type="ECO:0000256" key="5">
    <source>
        <dbReference type="SAM" id="Phobius"/>
    </source>
</evidence>
<evidence type="ECO:0000256" key="4">
    <source>
        <dbReference type="ARBA" id="ARBA00023136"/>
    </source>
</evidence>
<feature type="transmembrane region" description="Helical" evidence="5">
    <location>
        <begin position="105"/>
        <end position="125"/>
    </location>
</feature>
<evidence type="ECO:0000259" key="6">
    <source>
        <dbReference type="Pfam" id="PF04932"/>
    </source>
</evidence>
<dbReference type="EMBL" id="CP016033">
    <property type="protein sequence ID" value="ANK12050.1"/>
    <property type="molecule type" value="Genomic_DNA"/>
</dbReference>
<dbReference type="KEGG" id="pns:A9D12_02880"/>
<sequence length="435" mass="45940">MLGGVLLVAFVFGGGGIGAPRGNLLVQLAAILLLSARMDNVAQFWRESPLILRGLIIASLALPLFQIIPLPPSAWANLPSAGLVADSLTAAGAANRWMPASVDPVRTMLALSALITPATVLWVGWSLPRERLIDCGWGVVALGLLTVLIGLLQVTSSSEALTPHGSRAPGDLLLGLFANRNSTALFLGFTLSLAALLPSPIRHPAVGLIRAAVCVLLMIAVVLTQSRTGQVLALIPLTLGLIRGLTALLPQRQGSSGSRSMLIALAAGAIVLGGVGVLVAAAPGRVAAALERFEAKDDPRRFIWDDAVFSAERYWPVGAGMGTYDDVSLVDESLENLTKRRAGRAHNDYIELAIEAGAFGLALAFGWIVLVGWLSWKARHSSMRWAAWSGGVFLFAVALQSITDYPLRNQTMLAFAAFALLLLIRTASSRRETAA</sequence>
<keyword evidence="8" id="KW-1185">Reference proteome</keyword>
<dbReference type="PANTHER" id="PTHR37422">
    <property type="entry name" value="TEICHURONIC ACID BIOSYNTHESIS PROTEIN TUAE"/>
    <property type="match status" value="1"/>
</dbReference>
<accession>A0A192D1Q0</accession>
<keyword evidence="3 5" id="KW-1133">Transmembrane helix</keyword>
<feature type="transmembrane region" description="Helical" evidence="5">
    <location>
        <begin position="231"/>
        <end position="249"/>
    </location>
</feature>
<dbReference type="Proteomes" id="UP000078263">
    <property type="component" value="Chromosome"/>
</dbReference>
<evidence type="ECO:0000256" key="2">
    <source>
        <dbReference type="ARBA" id="ARBA00022692"/>
    </source>
</evidence>
<dbReference type="GO" id="GO:0016020">
    <property type="term" value="C:membrane"/>
    <property type="evidence" value="ECO:0007669"/>
    <property type="project" value="UniProtKB-SubCell"/>
</dbReference>
<feature type="transmembrane region" description="Helical" evidence="5">
    <location>
        <begin position="208"/>
        <end position="225"/>
    </location>
</feature>
<dbReference type="Pfam" id="PF04932">
    <property type="entry name" value="Wzy_C"/>
    <property type="match status" value="1"/>
</dbReference>
<proteinExistence type="predicted"/>
<dbReference type="InterPro" id="IPR007016">
    <property type="entry name" value="O-antigen_ligase-rel_domated"/>
</dbReference>
<feature type="transmembrane region" description="Helical" evidence="5">
    <location>
        <begin position="409"/>
        <end position="427"/>
    </location>
</feature>
<protein>
    <recommendedName>
        <fullName evidence="6">O-antigen ligase-related domain-containing protein</fullName>
    </recommendedName>
</protein>
<evidence type="ECO:0000313" key="7">
    <source>
        <dbReference type="EMBL" id="ANK12050.1"/>
    </source>
</evidence>
<feature type="transmembrane region" description="Helical" evidence="5">
    <location>
        <begin position="261"/>
        <end position="282"/>
    </location>
</feature>
<reference evidence="7 8" key="1">
    <citation type="submission" date="2016-05" db="EMBL/GenBank/DDBJ databases">
        <title>Compelete Genome Sequence of Bacteriochlorophyll-Synthesizing Bacterium Porphyrobacter neustonensis DSM 9434.</title>
        <authorList>
            <person name="Shi X.-L."/>
            <person name="Wu Y.-H."/>
            <person name="Cheng H."/>
            <person name="Xu L."/>
            <person name="Zhang X.-Q."/>
            <person name="Wang C.-S."/>
            <person name="Xu X.-W."/>
        </authorList>
    </citation>
    <scope>NUCLEOTIDE SEQUENCE [LARGE SCALE GENOMIC DNA]</scope>
    <source>
        <strain evidence="7 8">DSM 9434</strain>
    </source>
</reference>
<name>A0A192D1Q0_9SPHN</name>
<gene>
    <name evidence="7" type="ORF">A9D12_02880</name>
</gene>
<feature type="transmembrane region" description="Helical" evidence="5">
    <location>
        <begin position="50"/>
        <end position="68"/>
    </location>
</feature>
<dbReference type="PANTHER" id="PTHR37422:SF21">
    <property type="entry name" value="EXOQ-LIKE PROTEIN"/>
    <property type="match status" value="1"/>
</dbReference>
<feature type="transmembrane region" description="Helical" evidence="5">
    <location>
        <begin position="172"/>
        <end position="196"/>
    </location>
</feature>
<evidence type="ECO:0000256" key="3">
    <source>
        <dbReference type="ARBA" id="ARBA00022989"/>
    </source>
</evidence>
<dbReference type="InterPro" id="IPR051533">
    <property type="entry name" value="WaaL-like"/>
</dbReference>
<feature type="transmembrane region" description="Helical" evidence="5">
    <location>
        <begin position="385"/>
        <end position="403"/>
    </location>
</feature>
<feature type="transmembrane region" description="Helical" evidence="5">
    <location>
        <begin position="352"/>
        <end position="373"/>
    </location>
</feature>
<keyword evidence="2 5" id="KW-0812">Transmembrane</keyword>
<feature type="domain" description="O-antigen ligase-related" evidence="6">
    <location>
        <begin position="213"/>
        <end position="364"/>
    </location>
</feature>
<organism evidence="7 8">
    <name type="scientific">Erythrobacter neustonensis</name>
    <dbReference type="NCBI Taxonomy" id="1112"/>
    <lineage>
        <taxon>Bacteria</taxon>
        <taxon>Pseudomonadati</taxon>
        <taxon>Pseudomonadota</taxon>
        <taxon>Alphaproteobacteria</taxon>
        <taxon>Sphingomonadales</taxon>
        <taxon>Erythrobacteraceae</taxon>
        <taxon>Erythrobacter/Porphyrobacter group</taxon>
        <taxon>Erythrobacter</taxon>
    </lineage>
</organism>
<dbReference type="STRING" id="1112.A9D12_02880"/>
<comment type="subcellular location">
    <subcellularLocation>
        <location evidence="1">Membrane</location>
        <topology evidence="1">Multi-pass membrane protein</topology>
    </subcellularLocation>
</comment>
<evidence type="ECO:0000256" key="1">
    <source>
        <dbReference type="ARBA" id="ARBA00004141"/>
    </source>
</evidence>
<feature type="transmembrane region" description="Helical" evidence="5">
    <location>
        <begin position="132"/>
        <end position="152"/>
    </location>
</feature>